<dbReference type="InterPro" id="IPR009030">
    <property type="entry name" value="Growth_fac_rcpt_cys_sf"/>
</dbReference>
<dbReference type="SUPFAM" id="SSF57184">
    <property type="entry name" value="Growth factor receptor domain"/>
    <property type="match status" value="1"/>
</dbReference>
<gene>
    <name evidence="2" type="ORF">CDEST_03489</name>
</gene>
<accession>A0AAX4I544</accession>
<protein>
    <submittedName>
        <fullName evidence="2">Growth factor receptor cysteine-rich domain superfamily</fullName>
    </submittedName>
</protein>
<dbReference type="Proteomes" id="UP001322277">
    <property type="component" value="Chromosome 2"/>
</dbReference>
<keyword evidence="2" id="KW-0675">Receptor</keyword>
<dbReference type="GeneID" id="87939992"/>
<evidence type="ECO:0000256" key="1">
    <source>
        <dbReference type="SAM" id="SignalP"/>
    </source>
</evidence>
<keyword evidence="1" id="KW-0732">Signal</keyword>
<proteinExistence type="predicted"/>
<reference evidence="3" key="1">
    <citation type="journal article" date="2023" name="bioRxiv">
        <title>Complete genome of the Medicago anthracnose fungus, Colletotrichum destructivum, reveals a mini-chromosome-like region within a core chromosome.</title>
        <authorList>
            <person name="Lapalu N."/>
            <person name="Simon A."/>
            <person name="Lu A."/>
            <person name="Plaumann P.-L."/>
            <person name="Amselem J."/>
            <person name="Pigne S."/>
            <person name="Auger A."/>
            <person name="Koch C."/>
            <person name="Dallery J.-F."/>
            <person name="O'Connell R.J."/>
        </authorList>
    </citation>
    <scope>NUCLEOTIDE SEQUENCE [LARGE SCALE GENOMIC DNA]</scope>
    <source>
        <strain evidence="3">CBS 520.97</strain>
    </source>
</reference>
<dbReference type="AlphaFoldDB" id="A0AAX4I544"/>
<feature type="signal peptide" evidence="1">
    <location>
        <begin position="1"/>
        <end position="19"/>
    </location>
</feature>
<sequence>MKFAALVSALTLLASAASAATCYDCNYRSVDPNRCSSCASSQVPYGNNQRCVACTSPCLETSDYAGARIYDC</sequence>
<feature type="chain" id="PRO_5043993839" evidence="1">
    <location>
        <begin position="20"/>
        <end position="72"/>
    </location>
</feature>
<dbReference type="EMBL" id="CP137306">
    <property type="protein sequence ID" value="WQF78475.1"/>
    <property type="molecule type" value="Genomic_DNA"/>
</dbReference>
<dbReference type="KEGG" id="cdet:87939992"/>
<evidence type="ECO:0000313" key="3">
    <source>
        <dbReference type="Proteomes" id="UP001322277"/>
    </source>
</evidence>
<keyword evidence="3" id="KW-1185">Reference proteome</keyword>
<name>A0AAX4I544_9PEZI</name>
<evidence type="ECO:0000313" key="2">
    <source>
        <dbReference type="EMBL" id="WQF78475.1"/>
    </source>
</evidence>
<organism evidence="2 3">
    <name type="scientific">Colletotrichum destructivum</name>
    <dbReference type="NCBI Taxonomy" id="34406"/>
    <lineage>
        <taxon>Eukaryota</taxon>
        <taxon>Fungi</taxon>
        <taxon>Dikarya</taxon>
        <taxon>Ascomycota</taxon>
        <taxon>Pezizomycotina</taxon>
        <taxon>Sordariomycetes</taxon>
        <taxon>Hypocreomycetidae</taxon>
        <taxon>Glomerellales</taxon>
        <taxon>Glomerellaceae</taxon>
        <taxon>Colletotrichum</taxon>
        <taxon>Colletotrichum destructivum species complex</taxon>
    </lineage>
</organism>
<dbReference type="RefSeq" id="XP_062775699.1">
    <property type="nucleotide sequence ID" value="XM_062919648.1"/>
</dbReference>